<protein>
    <submittedName>
        <fullName evidence="2">DUF2141 domain-containing protein</fullName>
    </submittedName>
</protein>
<organism evidence="2 3">
    <name type="scientific">Chryseosolibacter indicus</name>
    <dbReference type="NCBI Taxonomy" id="2782351"/>
    <lineage>
        <taxon>Bacteria</taxon>
        <taxon>Pseudomonadati</taxon>
        <taxon>Bacteroidota</taxon>
        <taxon>Cytophagia</taxon>
        <taxon>Cytophagales</taxon>
        <taxon>Chryseotaleaceae</taxon>
        <taxon>Chryseosolibacter</taxon>
    </lineage>
</organism>
<dbReference type="Pfam" id="PF09912">
    <property type="entry name" value="DUF2141"/>
    <property type="match status" value="1"/>
</dbReference>
<proteinExistence type="predicted"/>
<evidence type="ECO:0000313" key="3">
    <source>
        <dbReference type="Proteomes" id="UP000772618"/>
    </source>
</evidence>
<dbReference type="Proteomes" id="UP000772618">
    <property type="component" value="Unassembled WGS sequence"/>
</dbReference>
<dbReference type="RefSeq" id="WP_254151768.1">
    <property type="nucleotide sequence ID" value="NZ_JAHESD010000003.1"/>
</dbReference>
<dbReference type="EMBL" id="JAHESD010000003">
    <property type="protein sequence ID" value="MBT1702074.1"/>
    <property type="molecule type" value="Genomic_DNA"/>
</dbReference>
<keyword evidence="1" id="KW-0732">Signal</keyword>
<keyword evidence="3" id="KW-1185">Reference proteome</keyword>
<accession>A0ABS5VMJ9</accession>
<reference evidence="2 3" key="1">
    <citation type="submission" date="2021-05" db="EMBL/GenBank/DDBJ databases">
        <title>A Polyphasic approach of four new species of the genus Ohtaekwangia: Ohtaekwangia histidinii sp. nov., Ohtaekwangia cretensis sp. nov., Ohtaekwangia indiensis sp. nov., Ohtaekwangia reichenbachii sp. nov. from diverse environment.</title>
        <authorList>
            <person name="Octaviana S."/>
        </authorList>
    </citation>
    <scope>NUCLEOTIDE SEQUENCE [LARGE SCALE GENOMIC DNA]</scope>
    <source>
        <strain evidence="2 3">PWU20</strain>
    </source>
</reference>
<evidence type="ECO:0000313" key="2">
    <source>
        <dbReference type="EMBL" id="MBT1702074.1"/>
    </source>
</evidence>
<gene>
    <name evidence="2" type="ORF">KK060_02230</name>
</gene>
<dbReference type="InterPro" id="IPR018673">
    <property type="entry name" value="DUF2141"/>
</dbReference>
<comment type="caution">
    <text evidence="2">The sequence shown here is derived from an EMBL/GenBank/DDBJ whole genome shotgun (WGS) entry which is preliminary data.</text>
</comment>
<feature type="signal peptide" evidence="1">
    <location>
        <begin position="1"/>
        <end position="20"/>
    </location>
</feature>
<sequence>MKKAVPYVIVFLLLAQSVKAQTTLEVSIKNIKEPKGTIRVGLFNNEKDFLKKPVDGKVVDVTSHSVAVMFENLQPGDYAISVIHDKNSNGDLDTNIMGIPKEGFGFGNDSMGLFGPPSFDKAKVTVKEGLVKAEITLKYF</sequence>
<name>A0ABS5VMJ9_9BACT</name>
<evidence type="ECO:0000256" key="1">
    <source>
        <dbReference type="SAM" id="SignalP"/>
    </source>
</evidence>
<feature type="chain" id="PRO_5045443909" evidence="1">
    <location>
        <begin position="21"/>
        <end position="140"/>
    </location>
</feature>